<feature type="non-terminal residue" evidence="1">
    <location>
        <position position="101"/>
    </location>
</feature>
<name>A0A2I0HKA3_PUNGR</name>
<evidence type="ECO:0000313" key="1">
    <source>
        <dbReference type="EMBL" id="PKI32091.1"/>
    </source>
</evidence>
<dbReference type="AlphaFoldDB" id="A0A2I0HKA3"/>
<proteinExistence type="predicted"/>
<keyword evidence="2" id="KW-1185">Reference proteome</keyword>
<evidence type="ECO:0000313" key="2">
    <source>
        <dbReference type="Proteomes" id="UP000233551"/>
    </source>
</evidence>
<reference evidence="1 2" key="1">
    <citation type="submission" date="2017-11" db="EMBL/GenBank/DDBJ databases">
        <title>De-novo sequencing of pomegranate (Punica granatum L.) genome.</title>
        <authorList>
            <person name="Akparov Z."/>
            <person name="Amiraslanov A."/>
            <person name="Hajiyeva S."/>
            <person name="Abbasov M."/>
            <person name="Kaur K."/>
            <person name="Hamwieh A."/>
            <person name="Solovyev V."/>
            <person name="Salamov A."/>
            <person name="Braich B."/>
            <person name="Kosarev P."/>
            <person name="Mahmoud A."/>
            <person name="Hajiyev E."/>
            <person name="Babayeva S."/>
            <person name="Izzatullayeva V."/>
            <person name="Mammadov A."/>
            <person name="Mammadov A."/>
            <person name="Sharifova S."/>
            <person name="Ojaghi J."/>
            <person name="Eynullazada K."/>
            <person name="Bayramov B."/>
            <person name="Abdulazimova A."/>
            <person name="Shahmuradov I."/>
        </authorList>
    </citation>
    <scope>NUCLEOTIDE SEQUENCE [LARGE SCALE GENOMIC DNA]</scope>
    <source>
        <strain evidence="2">cv. AG2017</strain>
        <tissue evidence="1">Leaf</tissue>
    </source>
</reference>
<accession>A0A2I0HKA3</accession>
<protein>
    <submittedName>
        <fullName evidence="1">Uncharacterized protein</fullName>
    </submittedName>
</protein>
<dbReference type="Proteomes" id="UP000233551">
    <property type="component" value="Unassembled WGS sequence"/>
</dbReference>
<organism evidence="1 2">
    <name type="scientific">Punica granatum</name>
    <name type="common">Pomegranate</name>
    <dbReference type="NCBI Taxonomy" id="22663"/>
    <lineage>
        <taxon>Eukaryota</taxon>
        <taxon>Viridiplantae</taxon>
        <taxon>Streptophyta</taxon>
        <taxon>Embryophyta</taxon>
        <taxon>Tracheophyta</taxon>
        <taxon>Spermatophyta</taxon>
        <taxon>Magnoliopsida</taxon>
        <taxon>eudicotyledons</taxon>
        <taxon>Gunneridae</taxon>
        <taxon>Pentapetalae</taxon>
        <taxon>rosids</taxon>
        <taxon>malvids</taxon>
        <taxon>Myrtales</taxon>
        <taxon>Lythraceae</taxon>
        <taxon>Punica</taxon>
    </lineage>
</organism>
<gene>
    <name evidence="1" type="ORF">CRG98_047518</name>
</gene>
<dbReference type="EMBL" id="PGOL01008052">
    <property type="protein sequence ID" value="PKI32091.1"/>
    <property type="molecule type" value="Genomic_DNA"/>
</dbReference>
<sequence length="101" mass="11136">MSLKIIAPPEKTSLTTKGPSYLSRESSVICRTFRRTSLHCTVHLGTVWSRVAVMHFESLTKLVNDPVVQVLGIVSDDRLVDSVSGDDVTLEKTCHGICSDY</sequence>
<comment type="caution">
    <text evidence="1">The sequence shown here is derived from an EMBL/GenBank/DDBJ whole genome shotgun (WGS) entry which is preliminary data.</text>
</comment>